<evidence type="ECO:0000256" key="2">
    <source>
        <dbReference type="SAM" id="MobiDB-lite"/>
    </source>
</evidence>
<dbReference type="GO" id="GO:0046872">
    <property type="term" value="F:metal ion binding"/>
    <property type="evidence" value="ECO:0007669"/>
    <property type="project" value="InterPro"/>
</dbReference>
<dbReference type="KEGG" id="mhl:MHLP_03205"/>
<sequence>MARKSISKAIKNKVEELVPEPRPESIEETIHKNSLDSQKFFESQRAALAKELEKTDYYPKLEKSRQNGYLPISEELQLNRFKDLIVNNDKVIDYKVVGVEDFGSPCYTETLKKKERQAELEKAQEEASNKGKKKEKRKKDNRRIPLLQNWTVKDSVLDQQLEAKLKAAKINSVVVLSDDAYTRQLIGYRKVIQKLEDLGLEYFEYTNVQPKLERSSVGKIVQFAYKHRSNSIIVVGSTTLIDLSKLVIKKLIKPNSIRLTPNGNKPIVSSYYSIFSIPTLVIPSPKLTEQHLLSNKPIMKSLSYFDQSVYLFNPIDSSDYVFYYPGFLLEYSKPKQLETLHLLFFKLMFNYFDSELTVEQRTRLIRELKSIEWYISYVFRGFSLNLLDAQMIMNIAAKCFDGRYFMTKSSYWTWYKLAANLTNLAKIDLYKSLALFLPSFLEYITLNDREGHDRALELAYLMYEVTSTEGLLLQLIKHMEKFQLPRKFFDIPALKEVDSKFINLLIKQASPLLCSYKMTKTIIQNLAVW</sequence>
<keyword evidence="5" id="KW-1185">Reference proteome</keyword>
<feature type="compositionally biased region" description="Basic residues" evidence="2">
    <location>
        <begin position="130"/>
        <end position="139"/>
    </location>
</feature>
<accession>I7CG55</accession>
<reference evidence="5" key="2">
    <citation type="submission" date="2012-07" db="EMBL/GenBank/DDBJ databases">
        <title>Complete genome sequence of 'Candidatus Mycoplasma haemolamae'.</title>
        <authorList>
            <person name="Guimaraes A.M.S."/>
            <person name="Toth B."/>
            <person name="Santos A.P."/>
            <person name="Nascimento N.C."/>
            <person name="Sojka J.E."/>
            <person name="Messick J.B."/>
        </authorList>
    </citation>
    <scope>NUCLEOTIDE SEQUENCE [LARGE SCALE GENOMIC DNA]</scope>
    <source>
        <strain evidence="5">Purdue</strain>
    </source>
</reference>
<dbReference type="SUPFAM" id="SSF56796">
    <property type="entry name" value="Dehydroquinate synthase-like"/>
    <property type="match status" value="1"/>
</dbReference>
<dbReference type="Proteomes" id="UP000006502">
    <property type="component" value="Chromosome"/>
</dbReference>
<proteinExistence type="predicted"/>
<dbReference type="OrthoDB" id="394274at2"/>
<reference evidence="4 5" key="1">
    <citation type="journal article" date="2012" name="J. Bacteriol.">
        <title>Genome Sequence of "Candidatus Mycoplasma haemolamae" Strain Purdue, a Red Blood Cell Pathogen of Alpacas (Vicugna pacos) and Llamas (Lama glama).</title>
        <authorList>
            <person name="Guimaraes A.M."/>
            <person name="Toth B."/>
            <person name="Santos A.P."/>
            <person name="do Nascimento N.C."/>
            <person name="Kritchevsky J.E."/>
            <person name="Messick J.B."/>
        </authorList>
    </citation>
    <scope>NUCLEOTIDE SEQUENCE [LARGE SCALE GENOMIC DNA]</scope>
    <source>
        <strain evidence="4 5">Purdue</strain>
    </source>
</reference>
<dbReference type="InterPro" id="IPR001670">
    <property type="entry name" value="ADH_Fe/GldA"/>
</dbReference>
<dbReference type="Pfam" id="PF00465">
    <property type="entry name" value="Fe-ADH"/>
    <property type="match status" value="1"/>
</dbReference>
<feature type="region of interest" description="Disordered" evidence="2">
    <location>
        <begin position="120"/>
        <end position="139"/>
    </location>
</feature>
<evidence type="ECO:0000313" key="5">
    <source>
        <dbReference type="Proteomes" id="UP000006502"/>
    </source>
</evidence>
<evidence type="ECO:0000313" key="4">
    <source>
        <dbReference type="EMBL" id="AFO52221.1"/>
    </source>
</evidence>
<protein>
    <submittedName>
        <fullName evidence="4">Alcohol dehydrogenase</fullName>
    </submittedName>
</protein>
<feature type="domain" description="Alcohol dehydrogenase iron-type/glycerol dehydrogenase GldA" evidence="3">
    <location>
        <begin position="160"/>
        <end position="280"/>
    </location>
</feature>
<dbReference type="GO" id="GO:0016491">
    <property type="term" value="F:oxidoreductase activity"/>
    <property type="evidence" value="ECO:0007669"/>
    <property type="project" value="UniProtKB-KW"/>
</dbReference>
<evidence type="ECO:0000256" key="1">
    <source>
        <dbReference type="ARBA" id="ARBA00023002"/>
    </source>
</evidence>
<dbReference type="AlphaFoldDB" id="I7CG55"/>
<dbReference type="Gene3D" id="3.40.50.1970">
    <property type="match status" value="1"/>
</dbReference>
<dbReference type="PATRIC" id="fig|1212765.3.peg.727"/>
<dbReference type="STRING" id="1212765.MHLP_03205"/>
<organism evidence="4 5">
    <name type="scientific">Mycoplasma haematolamae (strain Purdue)</name>
    <dbReference type="NCBI Taxonomy" id="1212765"/>
    <lineage>
        <taxon>Bacteria</taxon>
        <taxon>Bacillati</taxon>
        <taxon>Mycoplasmatota</taxon>
        <taxon>Mollicutes</taxon>
        <taxon>Mycoplasmataceae</taxon>
        <taxon>Mycoplasma</taxon>
    </lineage>
</organism>
<dbReference type="HOGENOM" id="CLU_520560_0_0_14"/>
<evidence type="ECO:0000259" key="3">
    <source>
        <dbReference type="Pfam" id="PF00465"/>
    </source>
</evidence>
<keyword evidence="1" id="KW-0560">Oxidoreductase</keyword>
<gene>
    <name evidence="4" type="ordered locus">MHLP_03205</name>
</gene>
<dbReference type="EMBL" id="CP003731">
    <property type="protein sequence ID" value="AFO52221.1"/>
    <property type="molecule type" value="Genomic_DNA"/>
</dbReference>
<feature type="compositionally biased region" description="Basic and acidic residues" evidence="2">
    <location>
        <begin position="120"/>
        <end position="129"/>
    </location>
</feature>
<name>I7CG55_MYCHA</name>